<dbReference type="Pfam" id="PF20684">
    <property type="entry name" value="Fung_rhodopsin"/>
    <property type="match status" value="1"/>
</dbReference>
<feature type="domain" description="Rhodopsin" evidence="8">
    <location>
        <begin position="31"/>
        <end position="268"/>
    </location>
</feature>
<feature type="transmembrane region" description="Helical" evidence="7">
    <location>
        <begin position="87"/>
        <end position="113"/>
    </location>
</feature>
<dbReference type="AlphaFoldDB" id="A0A8H3IQF6"/>
<reference evidence="9" key="1">
    <citation type="submission" date="2021-03" db="EMBL/GenBank/DDBJ databases">
        <authorList>
            <person name="Tagirdzhanova G."/>
        </authorList>
    </citation>
    <scope>NUCLEOTIDE SEQUENCE</scope>
</reference>
<dbReference type="EMBL" id="CAJPDQ010000027">
    <property type="protein sequence ID" value="CAF9927653.1"/>
    <property type="molecule type" value="Genomic_DNA"/>
</dbReference>
<comment type="similarity">
    <text evidence="5">Belongs to the SAT4 family.</text>
</comment>
<feature type="transmembrane region" description="Helical" evidence="7">
    <location>
        <begin position="125"/>
        <end position="147"/>
    </location>
</feature>
<evidence type="ECO:0000256" key="5">
    <source>
        <dbReference type="ARBA" id="ARBA00038359"/>
    </source>
</evidence>
<sequence length="405" mass="45085">MSTPAGVETRGPAIVGVAIAFPILAAVFVCLRVYSRTRVVNFFGSDDWCSIATLIVSIIYSILVGIWTTHGGGMHQHDVTESIMEEYYKWLLIESEFYALALLGYKTAILLLYIRIFSVHRKFRWACYGVMTFNTCYLLSNIILQIFSCTPVQKYYEPKLPGHCVSLTPPDIAWGAMSMASDFAIALLPIPIIWKLKMSNRDKTLISLVFLSGLIAFVMALIRWILGIVDLTAEDRTWGAGLTFLFSIIEVNTGIICGCTATLKPLFKFAREHASHRKSSGAVQHEKKAMFDQAYSSDEEAARKNRLRAPPGTMDMSNNKSIAREESPVSSTNSHRFMSKASTARPSIAEALPADSNFSNDLLNLPREGTRHQPGLRPQGEVHEIENNEIYEAGNTEIRSPSSMV</sequence>
<dbReference type="PANTHER" id="PTHR33048">
    <property type="entry name" value="PTH11-LIKE INTEGRAL MEMBRANE PROTEIN (AFU_ORTHOLOGUE AFUA_5G11245)"/>
    <property type="match status" value="1"/>
</dbReference>
<proteinExistence type="inferred from homology"/>
<comment type="caution">
    <text evidence="9">The sequence shown here is derived from an EMBL/GenBank/DDBJ whole genome shotgun (WGS) entry which is preliminary data.</text>
</comment>
<gene>
    <name evidence="9" type="ORF">GOMPHAMPRED_004462</name>
</gene>
<feature type="transmembrane region" description="Helical" evidence="7">
    <location>
        <begin position="238"/>
        <end position="263"/>
    </location>
</feature>
<protein>
    <recommendedName>
        <fullName evidence="8">Rhodopsin domain-containing protein</fullName>
    </recommendedName>
</protein>
<evidence type="ECO:0000256" key="7">
    <source>
        <dbReference type="SAM" id="Phobius"/>
    </source>
</evidence>
<keyword evidence="2 7" id="KW-0812">Transmembrane</keyword>
<feature type="region of interest" description="Disordered" evidence="6">
    <location>
        <begin position="299"/>
        <end position="339"/>
    </location>
</feature>
<evidence type="ECO:0000256" key="1">
    <source>
        <dbReference type="ARBA" id="ARBA00004141"/>
    </source>
</evidence>
<dbReference type="InterPro" id="IPR049326">
    <property type="entry name" value="Rhodopsin_dom_fungi"/>
</dbReference>
<dbReference type="Proteomes" id="UP000664169">
    <property type="component" value="Unassembled WGS sequence"/>
</dbReference>
<feature type="transmembrane region" description="Helical" evidence="7">
    <location>
        <begin position="205"/>
        <end position="226"/>
    </location>
</feature>
<dbReference type="InterPro" id="IPR052337">
    <property type="entry name" value="SAT4-like"/>
</dbReference>
<evidence type="ECO:0000256" key="6">
    <source>
        <dbReference type="SAM" id="MobiDB-lite"/>
    </source>
</evidence>
<organism evidence="9 10">
    <name type="scientific">Gomphillus americanus</name>
    <dbReference type="NCBI Taxonomy" id="1940652"/>
    <lineage>
        <taxon>Eukaryota</taxon>
        <taxon>Fungi</taxon>
        <taxon>Dikarya</taxon>
        <taxon>Ascomycota</taxon>
        <taxon>Pezizomycotina</taxon>
        <taxon>Lecanoromycetes</taxon>
        <taxon>OSLEUM clade</taxon>
        <taxon>Ostropomycetidae</taxon>
        <taxon>Ostropales</taxon>
        <taxon>Graphidaceae</taxon>
        <taxon>Gomphilloideae</taxon>
        <taxon>Gomphillus</taxon>
    </lineage>
</organism>
<feature type="transmembrane region" description="Helical" evidence="7">
    <location>
        <begin position="172"/>
        <end position="193"/>
    </location>
</feature>
<keyword evidence="4 7" id="KW-0472">Membrane</keyword>
<evidence type="ECO:0000313" key="10">
    <source>
        <dbReference type="Proteomes" id="UP000664169"/>
    </source>
</evidence>
<evidence type="ECO:0000256" key="3">
    <source>
        <dbReference type="ARBA" id="ARBA00022989"/>
    </source>
</evidence>
<feature type="transmembrane region" description="Helical" evidence="7">
    <location>
        <begin position="47"/>
        <end position="67"/>
    </location>
</feature>
<dbReference type="PANTHER" id="PTHR33048:SF47">
    <property type="entry name" value="INTEGRAL MEMBRANE PROTEIN-RELATED"/>
    <property type="match status" value="1"/>
</dbReference>
<feature type="compositionally biased region" description="Polar residues" evidence="6">
    <location>
        <begin position="328"/>
        <end position="339"/>
    </location>
</feature>
<name>A0A8H3IQF6_9LECA</name>
<accession>A0A8H3IQF6</accession>
<keyword evidence="3 7" id="KW-1133">Transmembrane helix</keyword>
<evidence type="ECO:0000259" key="8">
    <source>
        <dbReference type="Pfam" id="PF20684"/>
    </source>
</evidence>
<feature type="transmembrane region" description="Helical" evidence="7">
    <location>
        <begin position="12"/>
        <end position="35"/>
    </location>
</feature>
<comment type="subcellular location">
    <subcellularLocation>
        <location evidence="1">Membrane</location>
        <topology evidence="1">Multi-pass membrane protein</topology>
    </subcellularLocation>
</comment>
<evidence type="ECO:0000313" key="9">
    <source>
        <dbReference type="EMBL" id="CAF9927653.1"/>
    </source>
</evidence>
<keyword evidence="10" id="KW-1185">Reference proteome</keyword>
<evidence type="ECO:0000256" key="2">
    <source>
        <dbReference type="ARBA" id="ARBA00022692"/>
    </source>
</evidence>
<dbReference type="GO" id="GO:0016020">
    <property type="term" value="C:membrane"/>
    <property type="evidence" value="ECO:0007669"/>
    <property type="project" value="UniProtKB-SubCell"/>
</dbReference>
<evidence type="ECO:0000256" key="4">
    <source>
        <dbReference type="ARBA" id="ARBA00023136"/>
    </source>
</evidence>
<dbReference type="OrthoDB" id="3648173at2759"/>